<evidence type="ECO:0000313" key="2">
    <source>
        <dbReference type="EMBL" id="TDA40306.1"/>
    </source>
</evidence>
<dbReference type="Proteomes" id="UP000317265">
    <property type="component" value="Unassembled WGS sequence"/>
</dbReference>
<dbReference type="InterPro" id="IPR036390">
    <property type="entry name" value="WH_DNA-bd_sf"/>
</dbReference>
<dbReference type="Proteomes" id="UP000316080">
    <property type="component" value="Unassembled WGS sequence"/>
</dbReference>
<accession>A0A520KGG3</accession>
<dbReference type="EMBL" id="QNVI01000011">
    <property type="protein sequence ID" value="TDA40306.1"/>
    <property type="molecule type" value="Genomic_DNA"/>
</dbReference>
<evidence type="ECO:0000313" key="3">
    <source>
        <dbReference type="Proteomes" id="UP000316080"/>
    </source>
</evidence>
<evidence type="ECO:0000313" key="4">
    <source>
        <dbReference type="Proteomes" id="UP000317265"/>
    </source>
</evidence>
<protein>
    <submittedName>
        <fullName evidence="1">Uncharacterized protein</fullName>
    </submittedName>
</protein>
<reference evidence="2 4" key="1">
    <citation type="journal article" date="2019" name="Nat. Microbiol.">
        <title>Expanding anaerobic alkane metabolism in the domain of Archaea.</title>
        <authorList>
            <person name="Wang Y."/>
            <person name="Wegener G."/>
            <person name="Hou J."/>
            <person name="Wang F."/>
            <person name="Xiao X."/>
        </authorList>
    </citation>
    <scope>NUCLEOTIDE SEQUENCE [LARGE SCALE GENOMIC DNA]</scope>
    <source>
        <strain evidence="2">WYZ-LMO11</strain>
    </source>
</reference>
<gene>
    <name evidence="2" type="ORF">DSO09_00930</name>
    <name evidence="1" type="ORF">EF809_01515</name>
</gene>
<dbReference type="EMBL" id="RXIH01000012">
    <property type="protein sequence ID" value="RZN57099.1"/>
    <property type="molecule type" value="Genomic_DNA"/>
</dbReference>
<proteinExistence type="predicted"/>
<dbReference type="SUPFAM" id="SSF46785">
    <property type="entry name" value="Winged helix' DNA-binding domain"/>
    <property type="match status" value="1"/>
</dbReference>
<evidence type="ECO:0000313" key="1">
    <source>
        <dbReference type="EMBL" id="RZN57099.1"/>
    </source>
</evidence>
<comment type="caution">
    <text evidence="1">The sequence shown here is derived from an EMBL/GenBank/DDBJ whole genome shotgun (WGS) entry which is preliminary data.</text>
</comment>
<dbReference type="AlphaFoldDB" id="A0A520KGG3"/>
<name>A0A520KGG3_9CREN</name>
<organism evidence="1 3">
    <name type="scientific">Thermoproteota archaeon</name>
    <dbReference type="NCBI Taxonomy" id="2056631"/>
    <lineage>
        <taxon>Archaea</taxon>
        <taxon>Thermoproteota</taxon>
    </lineage>
</organism>
<reference evidence="1 3" key="2">
    <citation type="journal article" date="2019" name="Nat. Microbiol.">
        <title>Wide diversity of methane and short-chain alkane metabolisms in uncultured archaea.</title>
        <authorList>
            <person name="Borrel G."/>
            <person name="Adam P.S."/>
            <person name="McKay L.J."/>
            <person name="Chen L.X."/>
            <person name="Sierra-Garcia I.N."/>
            <person name="Sieber C.M."/>
            <person name="Letourneur Q."/>
            <person name="Ghozlane A."/>
            <person name="Andersen G.L."/>
            <person name="Li W.J."/>
            <person name="Hallam S.J."/>
            <person name="Muyzer G."/>
            <person name="de Oliveira V.M."/>
            <person name="Inskeep W.P."/>
            <person name="Banfield J.F."/>
            <person name="Gribaldo S."/>
        </authorList>
    </citation>
    <scope>NUCLEOTIDE SEQUENCE [LARGE SCALE GENOMIC DNA]</scope>
    <source>
        <strain evidence="1">Verst-YHS</strain>
    </source>
</reference>
<sequence>MEWLKILPWKEKVEIMGTKKWILDYYYEGPPPIVIELLNKKKEFYEKIVKLLDLQKTLYAKTILFLKKPIDLELIDLATSFSIYIVKDDDGVIKVINGEDIYEINNNTKKNIKSKIIAKECRDSILEIIKDECFTANEIIDRLKLRFNEKTIKSQIRKLLSKGEIVKLYRLNNGKLVFGIPNKIYPLRENVSKSSRSKYLKNIILSIMKNRSLTPSEIANIIKVDKSIIIPILRELRKEGKIKRIKNEWMLIIQEDKVDFP</sequence>